<proteinExistence type="predicted"/>
<dbReference type="GeneID" id="125779499"/>
<evidence type="ECO:0000313" key="1">
    <source>
        <dbReference type="Proteomes" id="UP001652620"/>
    </source>
</evidence>
<gene>
    <name evidence="2" type="primary">LOC125779499</name>
</gene>
<keyword evidence="1" id="KW-1185">Reference proteome</keyword>
<dbReference type="Proteomes" id="UP001652620">
    <property type="component" value="Chromosome 6"/>
</dbReference>
<sequence>MQDQNAIKITKLYYRNSLLASIAAKNFDAVTLLSVAWDRVSTETLANCWKNILSLMGNEEDPEYNIPLSILKDKWSAEINSLMRMSVDLLQDLSPQVEFTLPMVREWNDDPCVDDTTEIHEIEESDDDDCIAEDPIKKIAASEAVEIFNKALQWAGDAMVDQSDMSVLRRLREKAVFQLLEREKQQKKITDFFNE</sequence>
<reference evidence="2" key="1">
    <citation type="submission" date="2025-08" db="UniProtKB">
        <authorList>
            <consortium name="RefSeq"/>
        </authorList>
    </citation>
    <scope>IDENTIFICATION</scope>
    <source>
        <tissue evidence="2">Adult</tissue>
    </source>
</reference>
<accession>A0ABM3K5Q4</accession>
<protein>
    <submittedName>
        <fullName evidence="2">Uncharacterized protein LOC125779499 isoform X1</fullName>
    </submittedName>
</protein>
<dbReference type="RefSeq" id="XP_049316814.1">
    <property type="nucleotide sequence ID" value="XM_049460857.1"/>
</dbReference>
<evidence type="ECO:0000313" key="2">
    <source>
        <dbReference type="RefSeq" id="XP_049316814.1"/>
    </source>
</evidence>
<organism evidence="1 2">
    <name type="scientific">Bactrocera dorsalis</name>
    <name type="common">Oriental fruit fly</name>
    <name type="synonym">Dacus dorsalis</name>
    <dbReference type="NCBI Taxonomy" id="27457"/>
    <lineage>
        <taxon>Eukaryota</taxon>
        <taxon>Metazoa</taxon>
        <taxon>Ecdysozoa</taxon>
        <taxon>Arthropoda</taxon>
        <taxon>Hexapoda</taxon>
        <taxon>Insecta</taxon>
        <taxon>Pterygota</taxon>
        <taxon>Neoptera</taxon>
        <taxon>Endopterygota</taxon>
        <taxon>Diptera</taxon>
        <taxon>Brachycera</taxon>
        <taxon>Muscomorpha</taxon>
        <taxon>Tephritoidea</taxon>
        <taxon>Tephritidae</taxon>
        <taxon>Bactrocera</taxon>
        <taxon>Bactrocera</taxon>
    </lineage>
</organism>
<name>A0ABM3K5Q4_BACDO</name>